<dbReference type="Proteomes" id="UP000653644">
    <property type="component" value="Unassembled WGS sequence"/>
</dbReference>
<protein>
    <recommendedName>
        <fullName evidence="3">Nucleotidyltransferase</fullName>
    </recommendedName>
</protein>
<evidence type="ECO:0000313" key="1">
    <source>
        <dbReference type="EMBL" id="GHA54433.1"/>
    </source>
</evidence>
<evidence type="ECO:0008006" key="3">
    <source>
        <dbReference type="Google" id="ProtNLM"/>
    </source>
</evidence>
<keyword evidence="2" id="KW-1185">Reference proteome</keyword>
<dbReference type="EMBL" id="BMVN01000034">
    <property type="protein sequence ID" value="GHA54433.1"/>
    <property type="molecule type" value="Genomic_DNA"/>
</dbReference>
<accession>A0ABQ3D1W9</accession>
<name>A0ABQ3D1W9_9ACTN</name>
<sequence length="377" mass="41074">MSTVEPAVPPHLDLAFFHRLLDVDERDPAVELLSKAREVSRGLGYLVMAAAARDGVVGTGSADELRRMRLRLDFYAEVLRHCRPLGARAVKGPALAVWYPADLPRPMNDLDLVVPDEAALWRTVGAVIDAFGPRTMDVTVFGGEPRHFLVALAWPGLDPLLDHDLRVEICTCAFTGDHAAVPMRALLPEDEVAAGLLGVAEERFQRPFNAKDAADVIMALAPGRPVDPALIVESAERWRLAPELLELLLHTRAHSDHLDHLDHGLLDGLALAARREQGRREAWSRDHGATEDATGPIGSEVASALRAQGTPVFGMQLTELERGTRPRRDPAAAVVHHFDGGALLRTPAADFLLVLDALVDQDLYDRGMAALRDLDAV</sequence>
<comment type="caution">
    <text evidence="1">The sequence shown here is derived from an EMBL/GenBank/DDBJ whole genome shotgun (WGS) entry which is preliminary data.</text>
</comment>
<proteinExistence type="predicted"/>
<dbReference type="RefSeq" id="WP_189892517.1">
    <property type="nucleotide sequence ID" value="NZ_BMVN01000034.1"/>
</dbReference>
<reference evidence="2" key="1">
    <citation type="journal article" date="2019" name="Int. J. Syst. Evol. Microbiol.">
        <title>The Global Catalogue of Microorganisms (GCM) 10K type strain sequencing project: providing services to taxonomists for standard genome sequencing and annotation.</title>
        <authorList>
            <consortium name="The Broad Institute Genomics Platform"/>
            <consortium name="The Broad Institute Genome Sequencing Center for Infectious Disease"/>
            <person name="Wu L."/>
            <person name="Ma J."/>
        </authorList>
    </citation>
    <scope>NUCLEOTIDE SEQUENCE [LARGE SCALE GENOMIC DNA]</scope>
    <source>
        <strain evidence="2">JCM 4733</strain>
    </source>
</reference>
<evidence type="ECO:0000313" key="2">
    <source>
        <dbReference type="Proteomes" id="UP000653644"/>
    </source>
</evidence>
<gene>
    <name evidence="1" type="ORF">GCM10010345_68840</name>
</gene>
<organism evidence="1 2">
    <name type="scientific">Streptomyces canarius</name>
    <dbReference type="NCBI Taxonomy" id="285453"/>
    <lineage>
        <taxon>Bacteria</taxon>
        <taxon>Bacillati</taxon>
        <taxon>Actinomycetota</taxon>
        <taxon>Actinomycetes</taxon>
        <taxon>Kitasatosporales</taxon>
        <taxon>Streptomycetaceae</taxon>
        <taxon>Streptomyces</taxon>
    </lineage>
</organism>